<dbReference type="AlphaFoldDB" id="A0A8J7FSN8"/>
<dbReference type="Proteomes" id="UP000608754">
    <property type="component" value="Unassembled WGS sequence"/>
</dbReference>
<organism evidence="3 4">
    <name type="scientific">Faecalibacter rhinopitheci</name>
    <dbReference type="NCBI Taxonomy" id="2779678"/>
    <lineage>
        <taxon>Bacteria</taxon>
        <taxon>Pseudomonadati</taxon>
        <taxon>Bacteroidota</taxon>
        <taxon>Flavobacteriia</taxon>
        <taxon>Flavobacteriales</taxon>
        <taxon>Weeksellaceae</taxon>
        <taxon>Faecalibacter</taxon>
    </lineage>
</organism>
<dbReference type="InterPro" id="IPR029069">
    <property type="entry name" value="HotDog_dom_sf"/>
</dbReference>
<sequence length="145" mass="17140">MNLENFKFYHPLEIRWNDLDPIGHVNNVYYIEYFQIGRGFYMIDSSKKWDWTKNMFVIAHIECDYYKELKLLSKNPRIGLRVSRLGNKSFDFEYVIVSDDKDGIPIVHAKGLSTQVLVDLTLGKSIELPEWLKTDIQTYEIALEK</sequence>
<keyword evidence="2" id="KW-0378">Hydrolase</keyword>
<dbReference type="Gene3D" id="3.10.129.10">
    <property type="entry name" value="Hotdog Thioesterase"/>
    <property type="match status" value="1"/>
</dbReference>
<evidence type="ECO:0000313" key="3">
    <source>
        <dbReference type="EMBL" id="MBF0598200.1"/>
    </source>
</evidence>
<comment type="caution">
    <text evidence="3">The sequence shown here is derived from an EMBL/GenBank/DDBJ whole genome shotgun (WGS) entry which is preliminary data.</text>
</comment>
<dbReference type="CDD" id="cd00586">
    <property type="entry name" value="4HBT"/>
    <property type="match status" value="1"/>
</dbReference>
<dbReference type="PANTHER" id="PTHR31793">
    <property type="entry name" value="4-HYDROXYBENZOYL-COA THIOESTERASE FAMILY MEMBER"/>
    <property type="match status" value="1"/>
</dbReference>
<evidence type="ECO:0000313" key="4">
    <source>
        <dbReference type="Proteomes" id="UP000608754"/>
    </source>
</evidence>
<reference evidence="3" key="1">
    <citation type="submission" date="2020-10" db="EMBL/GenBank/DDBJ databases">
        <authorList>
            <person name="Lu T."/>
            <person name="Wang Q."/>
            <person name="Han X."/>
        </authorList>
    </citation>
    <scope>NUCLEOTIDE SEQUENCE</scope>
    <source>
        <strain evidence="3">WQ 117</strain>
    </source>
</reference>
<dbReference type="PANTHER" id="PTHR31793:SF27">
    <property type="entry name" value="NOVEL THIOESTERASE SUPERFAMILY DOMAIN AND SAPOSIN A-TYPE DOMAIN CONTAINING PROTEIN (0610012H03RIK)"/>
    <property type="match status" value="1"/>
</dbReference>
<evidence type="ECO:0000256" key="2">
    <source>
        <dbReference type="ARBA" id="ARBA00022801"/>
    </source>
</evidence>
<protein>
    <submittedName>
        <fullName evidence="3">Acyl-CoA thioesterase</fullName>
    </submittedName>
</protein>
<accession>A0A8J7FSN8</accession>
<gene>
    <name evidence="3" type="ORF">IM532_12250</name>
</gene>
<comment type="similarity">
    <text evidence="1">Belongs to the 4-hydroxybenzoyl-CoA thioesterase family.</text>
</comment>
<proteinExistence type="inferred from homology"/>
<dbReference type="SUPFAM" id="SSF54637">
    <property type="entry name" value="Thioesterase/thiol ester dehydrase-isomerase"/>
    <property type="match status" value="1"/>
</dbReference>
<evidence type="ECO:0000256" key="1">
    <source>
        <dbReference type="ARBA" id="ARBA00005953"/>
    </source>
</evidence>
<dbReference type="EMBL" id="JADGIK010000010">
    <property type="protein sequence ID" value="MBF0598200.1"/>
    <property type="molecule type" value="Genomic_DNA"/>
</dbReference>
<dbReference type="RefSeq" id="WP_194183749.1">
    <property type="nucleotide sequence ID" value="NZ_JADGIK010000010.1"/>
</dbReference>
<name>A0A8J7FSN8_9FLAO</name>
<keyword evidence="4" id="KW-1185">Reference proteome</keyword>
<dbReference type="InterPro" id="IPR050563">
    <property type="entry name" value="4-hydroxybenzoyl-CoA_TE"/>
</dbReference>
<dbReference type="Pfam" id="PF13279">
    <property type="entry name" value="4HBT_2"/>
    <property type="match status" value="1"/>
</dbReference>
<dbReference type="GO" id="GO:0047617">
    <property type="term" value="F:fatty acyl-CoA hydrolase activity"/>
    <property type="evidence" value="ECO:0007669"/>
    <property type="project" value="TreeGrafter"/>
</dbReference>